<dbReference type="AlphaFoldDB" id="K1PFQ3"/>
<dbReference type="HOGENOM" id="CLU_1637046_0_0_1"/>
<dbReference type="PANTHER" id="PTHR33206:SF1">
    <property type="entry name" value="DNA-DIRECTED DNA POLYMERASE"/>
    <property type="match status" value="1"/>
</dbReference>
<accession>K1PFQ3</accession>
<sequence>MLEFYYDCLDKCCNREDFELMSMDTDSFYMAISEEVLTNIIIPDMRNNFKQEKRHWFPRINPPEAAAFDRREPGLFKEEFVGTSMVALCSKTYCVKTEAEIKNKISVPGNADYIDLKRSLLYVKASIIHGDGTPLQKEEKVGYINNCLHIILLFNVCGRGCQ</sequence>
<organism evidence="1">
    <name type="scientific">Magallana gigas</name>
    <name type="common">Pacific oyster</name>
    <name type="synonym">Crassostrea gigas</name>
    <dbReference type="NCBI Taxonomy" id="29159"/>
    <lineage>
        <taxon>Eukaryota</taxon>
        <taxon>Metazoa</taxon>
        <taxon>Spiralia</taxon>
        <taxon>Lophotrochozoa</taxon>
        <taxon>Mollusca</taxon>
        <taxon>Bivalvia</taxon>
        <taxon>Autobranchia</taxon>
        <taxon>Pteriomorphia</taxon>
        <taxon>Ostreida</taxon>
        <taxon>Ostreoidea</taxon>
        <taxon>Ostreidae</taxon>
        <taxon>Magallana</taxon>
    </lineage>
</organism>
<dbReference type="EMBL" id="JH822292">
    <property type="protein sequence ID" value="EKC17669.1"/>
    <property type="molecule type" value="Genomic_DNA"/>
</dbReference>
<protein>
    <submittedName>
        <fullName evidence="1">Uncharacterized protein</fullName>
    </submittedName>
</protein>
<gene>
    <name evidence="1" type="ORF">CGI_10000376</name>
</gene>
<reference evidence="1" key="1">
    <citation type="journal article" date="2012" name="Nature">
        <title>The oyster genome reveals stress adaptation and complexity of shell formation.</title>
        <authorList>
            <person name="Zhang G."/>
            <person name="Fang X."/>
            <person name="Guo X."/>
            <person name="Li L."/>
            <person name="Luo R."/>
            <person name="Xu F."/>
            <person name="Yang P."/>
            <person name="Zhang L."/>
            <person name="Wang X."/>
            <person name="Qi H."/>
            <person name="Xiong Z."/>
            <person name="Que H."/>
            <person name="Xie Y."/>
            <person name="Holland P.W."/>
            <person name="Paps J."/>
            <person name="Zhu Y."/>
            <person name="Wu F."/>
            <person name="Chen Y."/>
            <person name="Wang J."/>
            <person name="Peng C."/>
            <person name="Meng J."/>
            <person name="Yang L."/>
            <person name="Liu J."/>
            <person name="Wen B."/>
            <person name="Zhang N."/>
            <person name="Huang Z."/>
            <person name="Zhu Q."/>
            <person name="Feng Y."/>
            <person name="Mount A."/>
            <person name="Hedgecock D."/>
            <person name="Xu Z."/>
            <person name="Liu Y."/>
            <person name="Domazet-Loso T."/>
            <person name="Du Y."/>
            <person name="Sun X."/>
            <person name="Zhang S."/>
            <person name="Liu B."/>
            <person name="Cheng P."/>
            <person name="Jiang X."/>
            <person name="Li J."/>
            <person name="Fan D."/>
            <person name="Wang W."/>
            <person name="Fu W."/>
            <person name="Wang T."/>
            <person name="Wang B."/>
            <person name="Zhang J."/>
            <person name="Peng Z."/>
            <person name="Li Y."/>
            <person name="Li N."/>
            <person name="Wang J."/>
            <person name="Chen M."/>
            <person name="He Y."/>
            <person name="Tan F."/>
            <person name="Song X."/>
            <person name="Zheng Q."/>
            <person name="Huang R."/>
            <person name="Yang H."/>
            <person name="Du X."/>
            <person name="Chen L."/>
            <person name="Yang M."/>
            <person name="Gaffney P.M."/>
            <person name="Wang S."/>
            <person name="Luo L."/>
            <person name="She Z."/>
            <person name="Ming Y."/>
            <person name="Huang W."/>
            <person name="Zhang S."/>
            <person name="Huang B."/>
            <person name="Zhang Y."/>
            <person name="Qu T."/>
            <person name="Ni P."/>
            <person name="Miao G."/>
            <person name="Wang J."/>
            <person name="Wang Q."/>
            <person name="Steinberg C.E."/>
            <person name="Wang H."/>
            <person name="Li N."/>
            <person name="Qian L."/>
            <person name="Zhang G."/>
            <person name="Li Y."/>
            <person name="Yang H."/>
            <person name="Liu X."/>
            <person name="Wang J."/>
            <person name="Yin Y."/>
            <person name="Wang J."/>
        </authorList>
    </citation>
    <scope>NUCLEOTIDE SEQUENCE [LARGE SCALE GENOMIC DNA]</scope>
    <source>
        <strain evidence="1">05x7-T-G4-1.051#20</strain>
    </source>
</reference>
<dbReference type="InParanoid" id="K1PFQ3"/>
<name>K1PFQ3_MAGGI</name>
<evidence type="ECO:0000313" key="1">
    <source>
        <dbReference type="EMBL" id="EKC17669.1"/>
    </source>
</evidence>
<dbReference type="PANTHER" id="PTHR33206">
    <property type="entry name" value="PROTEIN CBG10425"/>
    <property type="match status" value="1"/>
</dbReference>
<proteinExistence type="predicted"/>